<dbReference type="EMBL" id="KV417483">
    <property type="protein sequence ID" value="KZP33327.1"/>
    <property type="molecule type" value="Genomic_DNA"/>
</dbReference>
<evidence type="ECO:0000313" key="1">
    <source>
        <dbReference type="EMBL" id="KZP33327.1"/>
    </source>
</evidence>
<dbReference type="AlphaFoldDB" id="A0A166W3C4"/>
<dbReference type="Proteomes" id="UP000076532">
    <property type="component" value="Unassembled WGS sequence"/>
</dbReference>
<name>A0A166W3C4_9AGAM</name>
<organism evidence="1 2">
    <name type="scientific">Athelia psychrophila</name>
    <dbReference type="NCBI Taxonomy" id="1759441"/>
    <lineage>
        <taxon>Eukaryota</taxon>
        <taxon>Fungi</taxon>
        <taxon>Dikarya</taxon>
        <taxon>Basidiomycota</taxon>
        <taxon>Agaricomycotina</taxon>
        <taxon>Agaricomycetes</taxon>
        <taxon>Agaricomycetidae</taxon>
        <taxon>Atheliales</taxon>
        <taxon>Atheliaceae</taxon>
        <taxon>Athelia</taxon>
    </lineage>
</organism>
<protein>
    <submittedName>
        <fullName evidence="1">Uncharacterized protein</fullName>
    </submittedName>
</protein>
<proteinExistence type="predicted"/>
<gene>
    <name evidence="1" type="ORF">FIBSPDRAFT_882072</name>
</gene>
<sequence>MYVFREGIELNECTEPAIEETTVYDGRATNDRIRQSGRLAPVVVVVVVAGRRPHIHARCNGGTGDVDQRTAPSGTIPHRWFMDRGRNVRTRRAFALIAALPFTCYYRTHLAANYTSDGVALSYGHLSAFSCRVSHASFQHAPAAPALFRVPAPEHPPPRLAAVPSLKIHRQIPPAVAYDAYTPLIHMRPQILHAGGGVSTF</sequence>
<accession>A0A166W3C4</accession>
<reference evidence="1 2" key="1">
    <citation type="journal article" date="2016" name="Mol. Biol. Evol.">
        <title>Comparative Genomics of Early-Diverging Mushroom-Forming Fungi Provides Insights into the Origins of Lignocellulose Decay Capabilities.</title>
        <authorList>
            <person name="Nagy L.G."/>
            <person name="Riley R."/>
            <person name="Tritt A."/>
            <person name="Adam C."/>
            <person name="Daum C."/>
            <person name="Floudas D."/>
            <person name="Sun H."/>
            <person name="Yadav J.S."/>
            <person name="Pangilinan J."/>
            <person name="Larsson K.H."/>
            <person name="Matsuura K."/>
            <person name="Barry K."/>
            <person name="Labutti K."/>
            <person name="Kuo R."/>
            <person name="Ohm R.A."/>
            <person name="Bhattacharya S.S."/>
            <person name="Shirouzu T."/>
            <person name="Yoshinaga Y."/>
            <person name="Martin F.M."/>
            <person name="Grigoriev I.V."/>
            <person name="Hibbett D.S."/>
        </authorList>
    </citation>
    <scope>NUCLEOTIDE SEQUENCE [LARGE SCALE GENOMIC DNA]</scope>
    <source>
        <strain evidence="1 2">CBS 109695</strain>
    </source>
</reference>
<keyword evidence="2" id="KW-1185">Reference proteome</keyword>
<evidence type="ECO:0000313" key="2">
    <source>
        <dbReference type="Proteomes" id="UP000076532"/>
    </source>
</evidence>